<dbReference type="KEGG" id="buz:AYM40_15760"/>
<dbReference type="OrthoDB" id="8967235at2"/>
<protein>
    <recommendedName>
        <fullName evidence="3">Transposase</fullName>
    </recommendedName>
</protein>
<dbReference type="AlphaFoldDB" id="A0A160FM24"/>
<accession>A0A160FM24</accession>
<name>A0A160FM24_9BURK</name>
<evidence type="ECO:0000313" key="2">
    <source>
        <dbReference type="Proteomes" id="UP000076852"/>
    </source>
</evidence>
<evidence type="ECO:0000313" key="1">
    <source>
        <dbReference type="EMBL" id="ANB73650.1"/>
    </source>
</evidence>
<proteinExistence type="predicted"/>
<dbReference type="Proteomes" id="UP000076852">
    <property type="component" value="Chromosome 1"/>
</dbReference>
<keyword evidence="2" id="KW-1185">Reference proteome</keyword>
<reference evidence="1 2" key="1">
    <citation type="journal article" date="2016" name="Gene">
        <title>PacBio SMRT assembly of a complex multi-replicon genome reveals chlorocatechol degradative operon in a region of genome plasticity.</title>
        <authorList>
            <person name="Ricker N."/>
            <person name="Shen S.Y."/>
            <person name="Goordial J."/>
            <person name="Jin S."/>
            <person name="Fulthorpe R.R."/>
        </authorList>
    </citation>
    <scope>NUCLEOTIDE SEQUENCE [LARGE SCALE GENOMIC DNA]</scope>
    <source>
        <strain evidence="1 2">OLGA172</strain>
    </source>
</reference>
<organism evidence="1 2">
    <name type="scientific">Paraburkholderia phytofirmans OLGA172</name>
    <dbReference type="NCBI Taxonomy" id="1417228"/>
    <lineage>
        <taxon>Bacteria</taxon>
        <taxon>Pseudomonadati</taxon>
        <taxon>Pseudomonadota</taxon>
        <taxon>Betaproteobacteria</taxon>
        <taxon>Burkholderiales</taxon>
        <taxon>Burkholderiaceae</taxon>
        <taxon>Paraburkholderia</taxon>
    </lineage>
</organism>
<dbReference type="EMBL" id="CP014578">
    <property type="protein sequence ID" value="ANB73650.1"/>
    <property type="molecule type" value="Genomic_DNA"/>
</dbReference>
<dbReference type="RefSeq" id="WP_063497027.1">
    <property type="nucleotide sequence ID" value="NZ_CP014578.1"/>
</dbReference>
<gene>
    <name evidence="1" type="ORF">AYM40_15760</name>
</gene>
<evidence type="ECO:0008006" key="3">
    <source>
        <dbReference type="Google" id="ProtNLM"/>
    </source>
</evidence>
<sequence length="72" mass="8154">MESETFHGYNIWGHAIWQQEELLRPERYAASGTITQSNKVIEASGVLGFFDTDEEAQQAGLDWARAWIDSHG</sequence>